<sequence length="366" mass="37090">MSVLQCTNACQAAGFAYAGVEYSSECYCDNSILTGAKPASNCNMLCSGNNTEYCGGPDRVNIYQSNSKAKTAGIIPSGWTAQGCVKDNVQGRALPMPIAVVGGPAGMTIEGCVIACLAAGYTVAGVEYAQECWCGNTIQNGGVATLPGDGCNMPCRGNTIETCGGSNRLNVYANYPLNLVVPSSSASTVTSNILSLTTQTSSSSSSSPLTISTTLSSQASSGSSSISSTSTGTSTSTTSTISSIITSSSTTTSSISITLTSSSSSSNTTISTVRSTTTSSSTSTSFKSTTQSTSSSITSLRVSTSSLSSTSSTSTSARSTCSPTSKLLPCIAFLILLTFGELMVGPIYKIPNLRMASLAGKGILIR</sequence>
<dbReference type="EMBL" id="VUJX02000003">
    <property type="protein sequence ID" value="KAL0940159.1"/>
    <property type="molecule type" value="Genomic_DNA"/>
</dbReference>
<reference evidence="1 2" key="1">
    <citation type="journal article" date="2020" name="Phytopathology">
        <title>Genome Sequence Resources of Colletotrichum truncatum, C. plurivorum, C. musicola, and C. sojae: Four Species Pathogenic to Soybean (Glycine max).</title>
        <authorList>
            <person name="Rogerio F."/>
            <person name="Boufleur T.R."/>
            <person name="Ciampi-Guillardi M."/>
            <person name="Sukno S.A."/>
            <person name="Thon M.R."/>
            <person name="Massola Junior N.S."/>
            <person name="Baroncelli R."/>
        </authorList>
    </citation>
    <scope>NUCLEOTIDE SEQUENCE [LARGE SCALE GENOMIC DNA]</scope>
    <source>
        <strain evidence="1 2">CMES1059</strain>
    </source>
</reference>
<accession>A0ACC3Z7V9</accession>
<keyword evidence="2" id="KW-1185">Reference proteome</keyword>
<dbReference type="Proteomes" id="UP000805649">
    <property type="component" value="Unassembled WGS sequence"/>
</dbReference>
<name>A0ACC3Z7V9_COLTU</name>
<gene>
    <name evidence="1" type="ORF">CTRU02_206769</name>
</gene>
<organism evidence="1 2">
    <name type="scientific">Colletotrichum truncatum</name>
    <name type="common">Anthracnose fungus</name>
    <name type="synonym">Colletotrichum capsici</name>
    <dbReference type="NCBI Taxonomy" id="5467"/>
    <lineage>
        <taxon>Eukaryota</taxon>
        <taxon>Fungi</taxon>
        <taxon>Dikarya</taxon>
        <taxon>Ascomycota</taxon>
        <taxon>Pezizomycotina</taxon>
        <taxon>Sordariomycetes</taxon>
        <taxon>Hypocreomycetidae</taxon>
        <taxon>Glomerellales</taxon>
        <taxon>Glomerellaceae</taxon>
        <taxon>Colletotrichum</taxon>
        <taxon>Colletotrichum truncatum species complex</taxon>
    </lineage>
</organism>
<comment type="caution">
    <text evidence="1">The sequence shown here is derived from an EMBL/GenBank/DDBJ whole genome shotgun (WGS) entry which is preliminary data.</text>
</comment>
<evidence type="ECO:0000313" key="1">
    <source>
        <dbReference type="EMBL" id="KAL0940159.1"/>
    </source>
</evidence>
<evidence type="ECO:0000313" key="2">
    <source>
        <dbReference type="Proteomes" id="UP000805649"/>
    </source>
</evidence>
<protein>
    <submittedName>
        <fullName evidence="1">Copper radical oxidase</fullName>
    </submittedName>
</protein>
<proteinExistence type="predicted"/>